<reference evidence="1" key="1">
    <citation type="journal article" date="2021" name="Proc. Natl. Acad. Sci. U.S.A.">
        <title>A Catalog of Tens of Thousands of Viruses from Human Metagenomes Reveals Hidden Associations with Chronic Diseases.</title>
        <authorList>
            <person name="Tisza M.J."/>
            <person name="Buck C.B."/>
        </authorList>
    </citation>
    <scope>NUCLEOTIDE SEQUENCE</scope>
    <source>
        <strain evidence="1">CtXU818</strain>
    </source>
</reference>
<name>A0A8S5NP48_9CAUD</name>
<proteinExistence type="predicted"/>
<accession>A0A8S5NP48</accession>
<dbReference type="EMBL" id="BK015210">
    <property type="protein sequence ID" value="DAD96148.1"/>
    <property type="molecule type" value="Genomic_DNA"/>
</dbReference>
<protein>
    <submittedName>
        <fullName evidence="1">Uncharacterized protein</fullName>
    </submittedName>
</protein>
<sequence length="162" mass="18793">MERLTQRLRTGEVLMASGYEEKYTEQEWISVLQDRLAAYEETWLTPEEIDMDHEAAEQLRHLCRDFDLDRLEKLAEADKDGRLVVLPVKPVFTPILLYIIEDENIYEDALYEAVVGMSGNGERNVVYTTLSDQIIFEQADIGKTVFFTHEEAKKALEAMKDE</sequence>
<evidence type="ECO:0000313" key="1">
    <source>
        <dbReference type="EMBL" id="DAD96148.1"/>
    </source>
</evidence>
<organism evidence="1">
    <name type="scientific">Siphoviridae sp. ctXU818</name>
    <dbReference type="NCBI Taxonomy" id="2826369"/>
    <lineage>
        <taxon>Viruses</taxon>
        <taxon>Duplodnaviria</taxon>
        <taxon>Heunggongvirae</taxon>
        <taxon>Uroviricota</taxon>
        <taxon>Caudoviricetes</taxon>
    </lineage>
</organism>